<organism evidence="4 5">
    <name type="scientific">Artemisia annua</name>
    <name type="common">Sweet wormwood</name>
    <dbReference type="NCBI Taxonomy" id="35608"/>
    <lineage>
        <taxon>Eukaryota</taxon>
        <taxon>Viridiplantae</taxon>
        <taxon>Streptophyta</taxon>
        <taxon>Embryophyta</taxon>
        <taxon>Tracheophyta</taxon>
        <taxon>Spermatophyta</taxon>
        <taxon>Magnoliopsida</taxon>
        <taxon>eudicotyledons</taxon>
        <taxon>Gunneridae</taxon>
        <taxon>Pentapetalae</taxon>
        <taxon>asterids</taxon>
        <taxon>campanulids</taxon>
        <taxon>Asterales</taxon>
        <taxon>Asteraceae</taxon>
        <taxon>Asteroideae</taxon>
        <taxon>Anthemideae</taxon>
        <taxon>Artemisiinae</taxon>
        <taxon>Artemisia</taxon>
    </lineage>
</organism>
<dbReference type="Pfam" id="PF00179">
    <property type="entry name" value="UQ_con"/>
    <property type="match status" value="1"/>
</dbReference>
<dbReference type="OrthoDB" id="47801at2759"/>
<evidence type="ECO:0000256" key="2">
    <source>
        <dbReference type="ARBA" id="ARBA00022786"/>
    </source>
</evidence>
<evidence type="ECO:0000259" key="3">
    <source>
        <dbReference type="PROSITE" id="PS50127"/>
    </source>
</evidence>
<dbReference type="InterPro" id="IPR000608">
    <property type="entry name" value="UBC"/>
</dbReference>
<dbReference type="PROSITE" id="PS50127">
    <property type="entry name" value="UBC_2"/>
    <property type="match status" value="1"/>
</dbReference>
<feature type="domain" description="UBC core" evidence="3">
    <location>
        <begin position="1"/>
        <end position="174"/>
    </location>
</feature>
<evidence type="ECO:0000313" key="4">
    <source>
        <dbReference type="EMBL" id="PWA42206.1"/>
    </source>
</evidence>
<proteinExistence type="predicted"/>
<keyword evidence="5" id="KW-1185">Reference proteome</keyword>
<dbReference type="Gene3D" id="3.10.110.10">
    <property type="entry name" value="Ubiquitin Conjugating Enzyme"/>
    <property type="match status" value="1"/>
</dbReference>
<keyword evidence="2" id="KW-0833">Ubl conjugation pathway</keyword>
<sequence length="271" mass="30387">MDLLRAVIIGAEGTPYHDGLFFFNVCFPNNYPHAPPIKALISCKWLFKEDVVIQPNSAHKISSEITSVQKHDISASQEKVHYHSGGLRINPNLYNSGKFCLSLLNTWSGAKNEQWVPGSSTMLQVLVSIQGMILNEKPYFNEPGYADSSGSNHGEKKSLQYSEQTLVYSLKTMVYTMRKPPKHFEDLVIGYFRDHARAILTTCKAYTKGVKVGCAIDSGEEAGSWWFKSNVEGYMKTLIGAFKEIGAENVDEFMPPTPKSLAQKIWGFFRS</sequence>
<dbReference type="PANTHER" id="PTHR46116">
    <property type="entry name" value="(E3-INDEPENDENT) E2 UBIQUITIN-CONJUGATING ENZYME"/>
    <property type="match status" value="1"/>
</dbReference>
<reference evidence="4 5" key="1">
    <citation type="journal article" date="2018" name="Mol. Plant">
        <title>The genome of Artemisia annua provides insight into the evolution of Asteraceae family and artemisinin biosynthesis.</title>
        <authorList>
            <person name="Shen Q."/>
            <person name="Zhang L."/>
            <person name="Liao Z."/>
            <person name="Wang S."/>
            <person name="Yan T."/>
            <person name="Shi P."/>
            <person name="Liu M."/>
            <person name="Fu X."/>
            <person name="Pan Q."/>
            <person name="Wang Y."/>
            <person name="Lv Z."/>
            <person name="Lu X."/>
            <person name="Zhang F."/>
            <person name="Jiang W."/>
            <person name="Ma Y."/>
            <person name="Chen M."/>
            <person name="Hao X."/>
            <person name="Li L."/>
            <person name="Tang Y."/>
            <person name="Lv G."/>
            <person name="Zhou Y."/>
            <person name="Sun X."/>
            <person name="Brodelius P.E."/>
            <person name="Rose J.K.C."/>
            <person name="Tang K."/>
        </authorList>
    </citation>
    <scope>NUCLEOTIDE SEQUENCE [LARGE SCALE GENOMIC DNA]</scope>
    <source>
        <strain evidence="5">cv. Huhao1</strain>
        <tissue evidence="4">Leaf</tissue>
    </source>
</reference>
<evidence type="ECO:0000256" key="1">
    <source>
        <dbReference type="ARBA" id="ARBA00022679"/>
    </source>
</evidence>
<dbReference type="GO" id="GO:0061631">
    <property type="term" value="F:ubiquitin conjugating enzyme activity"/>
    <property type="evidence" value="ECO:0007669"/>
    <property type="project" value="TreeGrafter"/>
</dbReference>
<name>A0A2U1KZL4_ARTAN</name>
<dbReference type="PANTHER" id="PTHR46116:SF41">
    <property type="entry name" value="UBIQUITIN-CONJUGATING ENZYME E2 25-RELATED"/>
    <property type="match status" value="1"/>
</dbReference>
<dbReference type="InterPro" id="IPR016135">
    <property type="entry name" value="UBQ-conjugating_enzyme/RWD"/>
</dbReference>
<dbReference type="AlphaFoldDB" id="A0A2U1KZL4"/>
<evidence type="ECO:0000313" key="5">
    <source>
        <dbReference type="Proteomes" id="UP000245207"/>
    </source>
</evidence>
<protein>
    <submittedName>
        <fullName evidence="4">Ubiquitin-conjugating enzyme 25</fullName>
    </submittedName>
</protein>
<dbReference type="Proteomes" id="UP000245207">
    <property type="component" value="Unassembled WGS sequence"/>
</dbReference>
<dbReference type="SUPFAM" id="SSF54495">
    <property type="entry name" value="UBC-like"/>
    <property type="match status" value="2"/>
</dbReference>
<dbReference type="EMBL" id="PKPP01012554">
    <property type="protein sequence ID" value="PWA42206.1"/>
    <property type="molecule type" value="Genomic_DNA"/>
</dbReference>
<accession>A0A2U1KZL4</accession>
<gene>
    <name evidence="4" type="ORF">CTI12_AA545930</name>
</gene>
<keyword evidence="1" id="KW-0808">Transferase</keyword>
<dbReference type="SMART" id="SM00212">
    <property type="entry name" value="UBCc"/>
    <property type="match status" value="1"/>
</dbReference>
<comment type="caution">
    <text evidence="4">The sequence shown here is derived from an EMBL/GenBank/DDBJ whole genome shotgun (WGS) entry which is preliminary data.</text>
</comment>
<dbReference type="STRING" id="35608.A0A2U1KZL4"/>